<evidence type="ECO:0000313" key="2">
    <source>
        <dbReference type="Proteomes" id="UP000224460"/>
    </source>
</evidence>
<dbReference type="EMBL" id="PEDL01000010">
    <property type="protein sequence ID" value="PHV70430.1"/>
    <property type="molecule type" value="Genomic_DNA"/>
</dbReference>
<protein>
    <submittedName>
        <fullName evidence="1">Glycosyl transferase</fullName>
    </submittedName>
</protein>
<comment type="caution">
    <text evidence="1">The sequence shown here is derived from an EMBL/GenBank/DDBJ whole genome shotgun (WGS) entry which is preliminary data.</text>
</comment>
<organism evidence="1 2">
    <name type="scientific">Sporanaerobium hydrogeniformans</name>
    <dbReference type="NCBI Taxonomy" id="3072179"/>
    <lineage>
        <taxon>Bacteria</taxon>
        <taxon>Bacillati</taxon>
        <taxon>Bacillota</taxon>
        <taxon>Clostridia</taxon>
        <taxon>Lachnospirales</taxon>
        <taxon>Lachnospiraceae</taxon>
        <taxon>Sporanaerobium</taxon>
    </lineage>
</organism>
<evidence type="ECO:0000313" key="1">
    <source>
        <dbReference type="EMBL" id="PHV70430.1"/>
    </source>
</evidence>
<keyword evidence="2" id="KW-1185">Reference proteome</keyword>
<dbReference type="Proteomes" id="UP000224460">
    <property type="component" value="Unassembled WGS sequence"/>
</dbReference>
<reference evidence="1" key="1">
    <citation type="submission" date="2017-10" db="EMBL/GenBank/DDBJ databases">
        <title>Genome sequence of cellulolytic Lachnospiraceae bacterium XHS1971 isolated from hotspring sediment.</title>
        <authorList>
            <person name="Vasudevan G."/>
            <person name="Joshi A.J."/>
            <person name="Hivarkar S."/>
            <person name="Lanjekar V.B."/>
            <person name="Dhakephalkar P.K."/>
            <person name="Dagar S."/>
        </authorList>
    </citation>
    <scope>NUCLEOTIDE SEQUENCE</scope>
    <source>
        <strain evidence="1">XHS1971</strain>
    </source>
</reference>
<proteinExistence type="predicted"/>
<sequence length="452" mass="52254">MRTMGNVVIVTHWLDGDVIPFVRIGKVLRDRGHKVTLLTHCHFEKMAKEAGLDFEPWDTPEEYKQLVEEMNGGIVLGINNEDFKKKHESFEVRMKEYDKILKYCKEENTVILCKNRSSIAAHMVAEKYELPLASVMMNPTEVVSMISFDRLYGKKDIPLCNKLREEIGLPPIKSWLQWESSPSMTLAFWPSWYAKPEQNWPRPIETIGFPIEEGKEAIKREIPEDFKIWLKEHEKPLLISGGTTKLIDPLFYPMSIAAAELLNKPTIVLSRYKELLPEELPANVRWYSYLPLDEIMPYLGGLIHHGGMGTLSGALRGGVPQLILPCFVDRPYNAALIKELGVGNYLYRPKWKPETIAKAVKELMVPEIKERCLIYAGKMKQNNGVSIAADKVESLMKEPQYIYRFNHDYNGYDYELGEKEEEERSKKNKIFKDLTKEQKMKLLFHIRNRGGC</sequence>
<gene>
    <name evidence="1" type="ORF">CS063_10055</name>
</gene>
<name>A0AC61DC09_9FIRM</name>
<accession>A0AC61DC09</accession>
<keyword evidence="1" id="KW-0808">Transferase</keyword>